<dbReference type="InterPro" id="IPR050335">
    <property type="entry name" value="ERT1_acuK_gluconeogen_tf"/>
</dbReference>
<keyword evidence="5" id="KW-0805">Transcription regulation</keyword>
<dbReference type="PANTHER" id="PTHR47659">
    <property type="entry name" value="ZN(II)2CYS6 TRANSCRIPTION FACTOR (EUROFUNG)-RELATED"/>
    <property type="match status" value="1"/>
</dbReference>
<keyword evidence="8" id="KW-0675">Receptor</keyword>
<dbReference type="CDD" id="cd07168">
    <property type="entry name" value="NR_DBD_DHR4_like"/>
    <property type="match status" value="1"/>
</dbReference>
<evidence type="ECO:0000256" key="7">
    <source>
        <dbReference type="ARBA" id="ARBA00023163"/>
    </source>
</evidence>
<dbReference type="PRINTS" id="PR00047">
    <property type="entry name" value="STROIDFINGER"/>
</dbReference>
<dbReference type="AlphaFoldDB" id="A0A1D1XC64"/>
<dbReference type="FunFam" id="3.30.50.10:FF:000006">
    <property type="entry name" value="Nuclear receptor subfamily 5 group A member"/>
    <property type="match status" value="1"/>
</dbReference>
<comment type="subcellular location">
    <subcellularLocation>
        <location evidence="1">Nucleus</location>
    </subcellularLocation>
</comment>
<evidence type="ECO:0000256" key="3">
    <source>
        <dbReference type="ARBA" id="ARBA00022771"/>
    </source>
</evidence>
<dbReference type="Pfam" id="PF24990">
    <property type="entry name" value="PAS_13"/>
    <property type="match status" value="2"/>
</dbReference>
<keyword evidence="2" id="KW-0479">Metal-binding</keyword>
<feature type="region of interest" description="Disordered" evidence="10">
    <location>
        <begin position="202"/>
        <end position="418"/>
    </location>
</feature>
<evidence type="ECO:0000256" key="10">
    <source>
        <dbReference type="SAM" id="MobiDB-lite"/>
    </source>
</evidence>
<evidence type="ECO:0000256" key="9">
    <source>
        <dbReference type="ARBA" id="ARBA00023242"/>
    </source>
</evidence>
<organism evidence="12">
    <name type="scientific">Anthurium amnicola</name>
    <dbReference type="NCBI Taxonomy" id="1678845"/>
    <lineage>
        <taxon>Eukaryota</taxon>
        <taxon>Viridiplantae</taxon>
        <taxon>Streptophyta</taxon>
        <taxon>Embryophyta</taxon>
        <taxon>Tracheophyta</taxon>
        <taxon>Spermatophyta</taxon>
        <taxon>Magnoliopsida</taxon>
        <taxon>Liliopsida</taxon>
        <taxon>Araceae</taxon>
        <taxon>Pothoideae</taxon>
        <taxon>Potheae</taxon>
        <taxon>Anthurium</taxon>
    </lineage>
</organism>
<dbReference type="InterPro" id="IPR013088">
    <property type="entry name" value="Znf_NHR/GATA"/>
</dbReference>
<feature type="compositionally biased region" description="Polar residues" evidence="10">
    <location>
        <begin position="250"/>
        <end position="277"/>
    </location>
</feature>
<proteinExistence type="predicted"/>
<keyword evidence="4" id="KW-0862">Zinc</keyword>
<name>A0A1D1XC64_9ARAE</name>
<feature type="compositionally biased region" description="Low complexity" evidence="10">
    <location>
        <begin position="331"/>
        <end position="345"/>
    </location>
</feature>
<feature type="compositionally biased region" description="Low complexity" evidence="10">
    <location>
        <begin position="278"/>
        <end position="302"/>
    </location>
</feature>
<sequence length="609" mass="67327">PCKVCGDKASGYHYGVTSCEGCKGFFKRTVQNRRVYTCVADGTCEITKAQRNRCQYCRFKKCIEQGMVLQAVREDRMPGGRNSGAVYNLYKVKYKKHKKNPRTNGQVKPEKPPTPTPGAVQQQQHQQQQQLQQLQQHHLQQQQQQQHQQKQQLLQIQYQQQLAGRAKRAGSSNSVDVYSERLSAGTSMPKFSNAFAGFPQAIQSGSPTQSPQWKNSARTAAPLSSVSNPTPHVKNHLPQQQGGTGTAQQCHSNPGHPTQISFGASTTKPSSVQQQQLAAGGSIPSSASAAVAPVGSPPSSVSKTAGGSPRTSAGSKTSQPNTSSQLQHLPSSRNSPASKSSNVSNRNVPSLLGQPHMTPSPASVIKSQQQQHQHQHQHQQHQQRSPITATAPSNINGGNSAIGAGHKRENTGKRKLCSNTPENVYANVKEPFPYKEGFHYLVKWVRERMDKDHIERIVRALATFRPSFIALIMNLTEEDLILVEKCFQRTILEFEKLISFSGTPTVVWRRTGEIALVGKEFSLLTQWSKEQLLGKTTYIYEVMDKQSAVEYWEKFAAHAFDNSRQSVMTTCILKSATDMPVPCTFCFTIKRDIFDIPLAIVGNFLPILS</sequence>
<evidence type="ECO:0000256" key="5">
    <source>
        <dbReference type="ARBA" id="ARBA00023015"/>
    </source>
</evidence>
<dbReference type="GO" id="GO:0005634">
    <property type="term" value="C:nucleus"/>
    <property type="evidence" value="ECO:0007669"/>
    <property type="project" value="UniProtKB-SubCell"/>
</dbReference>
<feature type="compositionally biased region" description="Low complexity" evidence="10">
    <location>
        <begin position="393"/>
        <end position="404"/>
    </location>
</feature>
<dbReference type="InterPro" id="IPR001628">
    <property type="entry name" value="Znf_hrmn_rcpt"/>
</dbReference>
<dbReference type="PANTHER" id="PTHR47659:SF1">
    <property type="entry name" value="TRANSCRIPTION ACTIVATOR OF GLUCONEOGENESIS ERT1"/>
    <property type="match status" value="1"/>
</dbReference>
<evidence type="ECO:0000256" key="8">
    <source>
        <dbReference type="ARBA" id="ARBA00023170"/>
    </source>
</evidence>
<reference evidence="12" key="1">
    <citation type="submission" date="2015-07" db="EMBL/GenBank/DDBJ databases">
        <title>Transcriptome Assembly of Anthurium amnicola.</title>
        <authorList>
            <person name="Suzuki J."/>
        </authorList>
    </citation>
    <scope>NUCLEOTIDE SEQUENCE</scope>
</reference>
<dbReference type="SMART" id="SM00399">
    <property type="entry name" value="ZnF_C4"/>
    <property type="match status" value="1"/>
</dbReference>
<dbReference type="GO" id="GO:0003700">
    <property type="term" value="F:DNA-binding transcription factor activity"/>
    <property type="evidence" value="ECO:0007669"/>
    <property type="project" value="InterPro"/>
</dbReference>
<protein>
    <submittedName>
        <fullName evidence="12">Transcription activator of gluconeogenesis ERT1</fullName>
    </submittedName>
</protein>
<evidence type="ECO:0000256" key="6">
    <source>
        <dbReference type="ARBA" id="ARBA00023125"/>
    </source>
</evidence>
<evidence type="ECO:0000256" key="4">
    <source>
        <dbReference type="ARBA" id="ARBA00022833"/>
    </source>
</evidence>
<feature type="region of interest" description="Disordered" evidence="10">
    <location>
        <begin position="97"/>
        <end position="135"/>
    </location>
</feature>
<dbReference type="PROSITE" id="PS00031">
    <property type="entry name" value="NUCLEAR_REC_DBD_1"/>
    <property type="match status" value="1"/>
</dbReference>
<evidence type="ECO:0000313" key="12">
    <source>
        <dbReference type="EMBL" id="JAT40032.1"/>
    </source>
</evidence>
<dbReference type="GO" id="GO:0008270">
    <property type="term" value="F:zinc ion binding"/>
    <property type="evidence" value="ECO:0007669"/>
    <property type="project" value="UniProtKB-KW"/>
</dbReference>
<dbReference type="InterPro" id="IPR056751">
    <property type="entry name" value="PAS_13"/>
</dbReference>
<feature type="non-terminal residue" evidence="12">
    <location>
        <position position="1"/>
    </location>
</feature>
<feature type="domain" description="Nuclear receptor" evidence="11">
    <location>
        <begin position="1"/>
        <end position="74"/>
    </location>
</feature>
<accession>A0A1D1XC64</accession>
<dbReference type="EMBL" id="GDJX01027904">
    <property type="protein sequence ID" value="JAT40032.1"/>
    <property type="molecule type" value="Transcribed_RNA"/>
</dbReference>
<feature type="compositionally biased region" description="Polar residues" evidence="10">
    <location>
        <begin position="202"/>
        <end position="230"/>
    </location>
</feature>
<dbReference type="Pfam" id="PF00105">
    <property type="entry name" value="zf-C4"/>
    <property type="match status" value="1"/>
</dbReference>
<evidence type="ECO:0000256" key="1">
    <source>
        <dbReference type="ARBA" id="ARBA00004123"/>
    </source>
</evidence>
<keyword evidence="3" id="KW-0863">Zinc-finger</keyword>
<feature type="compositionally biased region" description="Polar residues" evidence="10">
    <location>
        <begin position="303"/>
        <end position="330"/>
    </location>
</feature>
<evidence type="ECO:0000259" key="11">
    <source>
        <dbReference type="PROSITE" id="PS51030"/>
    </source>
</evidence>
<gene>
    <name evidence="12" type="primary">ERT1_2</name>
    <name evidence="12" type="ORF">g.91394</name>
</gene>
<dbReference type="PROSITE" id="PS51030">
    <property type="entry name" value="NUCLEAR_REC_DBD_2"/>
    <property type="match status" value="1"/>
</dbReference>
<dbReference type="GO" id="GO:0000977">
    <property type="term" value="F:RNA polymerase II transcription regulatory region sequence-specific DNA binding"/>
    <property type="evidence" value="ECO:0007669"/>
    <property type="project" value="TreeGrafter"/>
</dbReference>
<evidence type="ECO:0000256" key="2">
    <source>
        <dbReference type="ARBA" id="ARBA00022723"/>
    </source>
</evidence>
<keyword evidence="9" id="KW-0539">Nucleus</keyword>
<dbReference type="SUPFAM" id="SSF57716">
    <property type="entry name" value="Glucocorticoid receptor-like (DNA-binding domain)"/>
    <property type="match status" value="1"/>
</dbReference>
<keyword evidence="6" id="KW-0238">DNA-binding</keyword>
<feature type="compositionally biased region" description="Low complexity" evidence="10">
    <location>
        <begin position="121"/>
        <end position="135"/>
    </location>
</feature>
<dbReference type="GO" id="GO:0009267">
    <property type="term" value="P:cellular response to starvation"/>
    <property type="evidence" value="ECO:0007669"/>
    <property type="project" value="TreeGrafter"/>
</dbReference>
<keyword evidence="7" id="KW-0804">Transcription</keyword>
<dbReference type="Gene3D" id="3.30.50.10">
    <property type="entry name" value="Erythroid Transcription Factor GATA-1, subunit A"/>
    <property type="match status" value="1"/>
</dbReference>